<feature type="active site" evidence="16">
    <location>
        <position position="296"/>
    </location>
</feature>
<dbReference type="Pfam" id="PF02873">
    <property type="entry name" value="MurB_C"/>
    <property type="match status" value="1"/>
</dbReference>
<evidence type="ECO:0000256" key="5">
    <source>
        <dbReference type="ARBA" id="ARBA00022490"/>
    </source>
</evidence>
<keyword evidence="11 16" id="KW-0573">Peptidoglycan synthesis</keyword>
<evidence type="ECO:0000256" key="2">
    <source>
        <dbReference type="ARBA" id="ARBA00003921"/>
    </source>
</evidence>
<dbReference type="InterPro" id="IPR016166">
    <property type="entry name" value="FAD-bd_PCMH"/>
</dbReference>
<sequence>MNHTQIERDLKSLLNHSEIKFYEPLKKYTYTRTGGPADIHITVHDIEDASRVLQYSHKNGIPVTYLGNGSNIIIRDGGIRGIVLNLLELDDLHESENVITAGSGRAIIDVSNYARDLSLSGLEFACGIPGSVGGAVYMNAGAYGGEVKDCLLEVTVLDETGERTVLSNADLGLDYRKSVVQDNGYVVVEAKFKLEPGEIADIERSMADLTERRETKQPLEFPSCGSVFQRPPGNFAGKLIQEAGLQGYRIGGVEVSKKHAGFMVNVDQGTAGDYEALIEYVQDTVNHRFGVQLNREVRIIGEPLHRRSERQI</sequence>
<evidence type="ECO:0000313" key="18">
    <source>
        <dbReference type="EMBL" id="MXQ50721.1"/>
    </source>
</evidence>
<dbReference type="GO" id="GO:0008762">
    <property type="term" value="F:UDP-N-acetylmuramate dehydrogenase activity"/>
    <property type="evidence" value="ECO:0007669"/>
    <property type="project" value="UniProtKB-UniRule"/>
</dbReference>
<dbReference type="PANTHER" id="PTHR21071">
    <property type="entry name" value="UDP-N-ACETYLENOLPYRUVOYLGLUCOSAMINE REDUCTASE"/>
    <property type="match status" value="1"/>
</dbReference>
<accession>A0A6N8U3E0</accession>
<dbReference type="OrthoDB" id="9804753at2"/>
<dbReference type="SUPFAM" id="SSF56194">
    <property type="entry name" value="Uridine diphospho-N-Acetylenolpyruvylglucosamine reductase, MurB, C-terminal domain"/>
    <property type="match status" value="1"/>
</dbReference>
<dbReference type="Gene3D" id="3.30.43.10">
    <property type="entry name" value="Uridine Diphospho-n-acetylenolpyruvylglucosamine Reductase, domain 2"/>
    <property type="match status" value="1"/>
</dbReference>
<comment type="caution">
    <text evidence="18">The sequence shown here is derived from an EMBL/GenBank/DDBJ whole genome shotgun (WGS) entry which is preliminary data.</text>
</comment>
<dbReference type="InterPro" id="IPR011601">
    <property type="entry name" value="MurB_C"/>
</dbReference>
<dbReference type="Pfam" id="PF01565">
    <property type="entry name" value="FAD_binding_4"/>
    <property type="match status" value="1"/>
</dbReference>
<keyword evidence="5 16" id="KW-0963">Cytoplasm</keyword>
<dbReference type="InterPro" id="IPR036318">
    <property type="entry name" value="FAD-bd_PCMH-like_sf"/>
</dbReference>
<evidence type="ECO:0000256" key="9">
    <source>
        <dbReference type="ARBA" id="ARBA00022857"/>
    </source>
</evidence>
<dbReference type="PROSITE" id="PS51387">
    <property type="entry name" value="FAD_PCMH"/>
    <property type="match status" value="1"/>
</dbReference>
<evidence type="ECO:0000256" key="11">
    <source>
        <dbReference type="ARBA" id="ARBA00022984"/>
    </source>
</evidence>
<evidence type="ECO:0000313" key="19">
    <source>
        <dbReference type="Proteomes" id="UP000436284"/>
    </source>
</evidence>
<name>A0A6N8U3E0_9STAP</name>
<evidence type="ECO:0000256" key="1">
    <source>
        <dbReference type="ARBA" id="ARBA00001974"/>
    </source>
</evidence>
<keyword evidence="7 16" id="KW-0285">Flavoprotein</keyword>
<dbReference type="HAMAP" id="MF_00037">
    <property type="entry name" value="MurB"/>
    <property type="match status" value="1"/>
</dbReference>
<dbReference type="InterPro" id="IPR036635">
    <property type="entry name" value="MurB_C_sf"/>
</dbReference>
<dbReference type="InterPro" id="IPR003170">
    <property type="entry name" value="MurB"/>
</dbReference>
<dbReference type="NCBIfam" id="NF010480">
    <property type="entry name" value="PRK13905.1"/>
    <property type="match status" value="1"/>
</dbReference>
<evidence type="ECO:0000256" key="7">
    <source>
        <dbReference type="ARBA" id="ARBA00022630"/>
    </source>
</evidence>
<dbReference type="EMBL" id="WUUK01000002">
    <property type="protein sequence ID" value="MXQ50721.1"/>
    <property type="molecule type" value="Genomic_DNA"/>
</dbReference>
<dbReference type="UniPathway" id="UPA00219"/>
<dbReference type="InterPro" id="IPR016169">
    <property type="entry name" value="FAD-bd_PCMH_sub2"/>
</dbReference>
<dbReference type="Gene3D" id="3.90.78.10">
    <property type="entry name" value="UDP-N-acetylenolpyruvoylglucosamine reductase, C-terminal domain"/>
    <property type="match status" value="1"/>
</dbReference>
<evidence type="ECO:0000256" key="8">
    <source>
        <dbReference type="ARBA" id="ARBA00022827"/>
    </source>
</evidence>
<evidence type="ECO:0000256" key="13">
    <source>
        <dbReference type="ARBA" id="ARBA00023306"/>
    </source>
</evidence>
<keyword evidence="13 16" id="KW-0131">Cell cycle</keyword>
<evidence type="ECO:0000256" key="14">
    <source>
        <dbReference type="ARBA" id="ARBA00023316"/>
    </source>
</evidence>
<dbReference type="RefSeq" id="WP_160653911.1">
    <property type="nucleotide sequence ID" value="NZ_JBHRWU010000001.1"/>
</dbReference>
<dbReference type="GO" id="GO:0051301">
    <property type="term" value="P:cell division"/>
    <property type="evidence" value="ECO:0007669"/>
    <property type="project" value="UniProtKB-KW"/>
</dbReference>
<evidence type="ECO:0000256" key="12">
    <source>
        <dbReference type="ARBA" id="ARBA00023002"/>
    </source>
</evidence>
<keyword evidence="14 16" id="KW-0961">Cell wall biogenesis/degradation</keyword>
<dbReference type="GO" id="GO:0071949">
    <property type="term" value="F:FAD binding"/>
    <property type="evidence" value="ECO:0007669"/>
    <property type="project" value="InterPro"/>
</dbReference>
<feature type="active site" evidence="16">
    <location>
        <position position="176"/>
    </location>
</feature>
<keyword evidence="19" id="KW-1185">Reference proteome</keyword>
<organism evidence="18 19">
    <name type="scientific">Salinicoccus hispanicus</name>
    <dbReference type="NCBI Taxonomy" id="157225"/>
    <lineage>
        <taxon>Bacteria</taxon>
        <taxon>Bacillati</taxon>
        <taxon>Bacillota</taxon>
        <taxon>Bacilli</taxon>
        <taxon>Bacillales</taxon>
        <taxon>Staphylococcaceae</taxon>
        <taxon>Salinicoccus</taxon>
    </lineage>
</organism>
<comment type="pathway">
    <text evidence="4 16">Cell wall biogenesis; peptidoglycan biosynthesis.</text>
</comment>
<dbReference type="InterPro" id="IPR006094">
    <property type="entry name" value="Oxid_FAD_bind_N"/>
</dbReference>
<dbReference type="Gene3D" id="3.30.465.10">
    <property type="match status" value="1"/>
</dbReference>
<keyword evidence="8 16" id="KW-0274">FAD</keyword>
<reference evidence="18 19" key="1">
    <citation type="submission" date="2019-12" db="EMBL/GenBank/DDBJ databases">
        <title>Salinicoccus cyprini sp. nov., isolated from gastro-intestinal tract of mirror carp, Cyprinus carpio var. specularis, collected from Gobind Sagar Reservoir, Himachal Pradesh, India.</title>
        <authorList>
            <person name="Talwar C."/>
            <person name="Singh A.K."/>
            <person name="Lal R."/>
            <person name="Negi R.K."/>
        </authorList>
    </citation>
    <scope>NUCLEOTIDE SEQUENCE [LARGE SCALE GENOMIC DNA]</scope>
    <source>
        <strain evidence="18 19">J-82</strain>
    </source>
</reference>
<feature type="active site" description="Proton donor" evidence="16">
    <location>
        <position position="226"/>
    </location>
</feature>
<comment type="function">
    <text evidence="2 16">Cell wall formation.</text>
</comment>
<dbReference type="PANTHER" id="PTHR21071:SF4">
    <property type="entry name" value="UDP-N-ACETYLENOLPYRUVOYLGLUCOSAMINE REDUCTASE"/>
    <property type="match status" value="1"/>
</dbReference>
<dbReference type="EC" id="1.3.1.98" evidence="16"/>
<evidence type="ECO:0000259" key="17">
    <source>
        <dbReference type="PROSITE" id="PS51387"/>
    </source>
</evidence>
<dbReference type="NCBIfam" id="TIGR00179">
    <property type="entry name" value="murB"/>
    <property type="match status" value="1"/>
</dbReference>
<protein>
    <recommendedName>
        <fullName evidence="16">UDP-N-acetylenolpyruvoylglucosamine reductase</fullName>
        <ecNumber evidence="16">1.3.1.98</ecNumber>
    </recommendedName>
    <alternativeName>
        <fullName evidence="16">UDP-N-acetylmuramate dehydrogenase</fullName>
    </alternativeName>
</protein>
<evidence type="ECO:0000256" key="15">
    <source>
        <dbReference type="ARBA" id="ARBA00048914"/>
    </source>
</evidence>
<evidence type="ECO:0000256" key="16">
    <source>
        <dbReference type="HAMAP-Rule" id="MF_00037"/>
    </source>
</evidence>
<feature type="domain" description="FAD-binding PCMH-type" evidence="17">
    <location>
        <begin position="32"/>
        <end position="197"/>
    </location>
</feature>
<gene>
    <name evidence="16 18" type="primary">murB</name>
    <name evidence="18" type="ORF">GQ671_05495</name>
</gene>
<keyword evidence="6 16" id="KW-0132">Cell division</keyword>
<dbReference type="GO" id="GO:0009252">
    <property type="term" value="P:peptidoglycan biosynthetic process"/>
    <property type="evidence" value="ECO:0007669"/>
    <property type="project" value="UniProtKB-UniRule"/>
</dbReference>
<comment type="similarity">
    <text evidence="16">Belongs to the MurB family.</text>
</comment>
<dbReference type="GO" id="GO:0008360">
    <property type="term" value="P:regulation of cell shape"/>
    <property type="evidence" value="ECO:0007669"/>
    <property type="project" value="UniProtKB-KW"/>
</dbReference>
<evidence type="ECO:0000256" key="6">
    <source>
        <dbReference type="ARBA" id="ARBA00022618"/>
    </source>
</evidence>
<dbReference type="GO" id="GO:0071555">
    <property type="term" value="P:cell wall organization"/>
    <property type="evidence" value="ECO:0007669"/>
    <property type="project" value="UniProtKB-KW"/>
</dbReference>
<comment type="catalytic activity">
    <reaction evidence="15 16">
        <text>UDP-N-acetyl-alpha-D-muramate + NADP(+) = UDP-N-acetyl-3-O-(1-carboxyvinyl)-alpha-D-glucosamine + NADPH + H(+)</text>
        <dbReference type="Rhea" id="RHEA:12248"/>
        <dbReference type="ChEBI" id="CHEBI:15378"/>
        <dbReference type="ChEBI" id="CHEBI:57783"/>
        <dbReference type="ChEBI" id="CHEBI:58349"/>
        <dbReference type="ChEBI" id="CHEBI:68483"/>
        <dbReference type="ChEBI" id="CHEBI:70757"/>
        <dbReference type="EC" id="1.3.1.98"/>
    </reaction>
</comment>
<comment type="cofactor">
    <cofactor evidence="1 16">
        <name>FAD</name>
        <dbReference type="ChEBI" id="CHEBI:57692"/>
    </cofactor>
</comment>
<keyword evidence="10 16" id="KW-0133">Cell shape</keyword>
<dbReference type="GO" id="GO:0005829">
    <property type="term" value="C:cytosol"/>
    <property type="evidence" value="ECO:0007669"/>
    <property type="project" value="TreeGrafter"/>
</dbReference>
<keyword evidence="9 16" id="KW-0521">NADP</keyword>
<evidence type="ECO:0000256" key="4">
    <source>
        <dbReference type="ARBA" id="ARBA00004752"/>
    </source>
</evidence>
<evidence type="ECO:0000256" key="3">
    <source>
        <dbReference type="ARBA" id="ARBA00004496"/>
    </source>
</evidence>
<proteinExistence type="inferred from homology"/>
<evidence type="ECO:0000256" key="10">
    <source>
        <dbReference type="ARBA" id="ARBA00022960"/>
    </source>
</evidence>
<dbReference type="AlphaFoldDB" id="A0A6N8U3E0"/>
<dbReference type="InterPro" id="IPR016167">
    <property type="entry name" value="FAD-bd_PCMH_sub1"/>
</dbReference>
<keyword evidence="12 16" id="KW-0560">Oxidoreductase</keyword>
<dbReference type="SUPFAM" id="SSF56176">
    <property type="entry name" value="FAD-binding/transporter-associated domain-like"/>
    <property type="match status" value="1"/>
</dbReference>
<dbReference type="FunFam" id="3.90.78.10:FF:000001">
    <property type="entry name" value="UDP-N-acetylenolpyruvoylglucosamine reductase"/>
    <property type="match status" value="1"/>
</dbReference>
<dbReference type="Proteomes" id="UP000436284">
    <property type="component" value="Unassembled WGS sequence"/>
</dbReference>
<comment type="subcellular location">
    <subcellularLocation>
        <location evidence="3 16">Cytoplasm</location>
    </subcellularLocation>
</comment>